<evidence type="ECO:0008006" key="3">
    <source>
        <dbReference type="Google" id="ProtNLM"/>
    </source>
</evidence>
<dbReference type="AlphaFoldDB" id="A0A371G312"/>
<name>A0A371G312_MUCPR</name>
<sequence>MSTSTHIDVRYHWICDALDAKLLELAKVPTDDNDANMMTKALPKREVGTLIVGSTYIVLHLDHLSLELKVHFTLYRKREYVEKDKEALEYVNPNRIHYNV</sequence>
<reference evidence="1" key="1">
    <citation type="submission" date="2018-05" db="EMBL/GenBank/DDBJ databases">
        <title>Draft genome of Mucuna pruriens seed.</title>
        <authorList>
            <person name="Nnadi N.E."/>
            <person name="Vos R."/>
            <person name="Hasami M.H."/>
            <person name="Devisetty U.K."/>
            <person name="Aguiy J.C."/>
        </authorList>
    </citation>
    <scope>NUCLEOTIDE SEQUENCE [LARGE SCALE GENOMIC DNA]</scope>
    <source>
        <strain evidence="1">JCA_2017</strain>
    </source>
</reference>
<proteinExistence type="predicted"/>
<comment type="caution">
    <text evidence="1">The sequence shown here is derived from an EMBL/GenBank/DDBJ whole genome shotgun (WGS) entry which is preliminary data.</text>
</comment>
<dbReference type="Proteomes" id="UP000257109">
    <property type="component" value="Unassembled WGS sequence"/>
</dbReference>
<feature type="non-terminal residue" evidence="1">
    <location>
        <position position="1"/>
    </location>
</feature>
<evidence type="ECO:0000313" key="2">
    <source>
        <dbReference type="Proteomes" id="UP000257109"/>
    </source>
</evidence>
<organism evidence="1 2">
    <name type="scientific">Mucuna pruriens</name>
    <name type="common">Velvet bean</name>
    <name type="synonym">Dolichos pruriens</name>
    <dbReference type="NCBI Taxonomy" id="157652"/>
    <lineage>
        <taxon>Eukaryota</taxon>
        <taxon>Viridiplantae</taxon>
        <taxon>Streptophyta</taxon>
        <taxon>Embryophyta</taxon>
        <taxon>Tracheophyta</taxon>
        <taxon>Spermatophyta</taxon>
        <taxon>Magnoliopsida</taxon>
        <taxon>eudicotyledons</taxon>
        <taxon>Gunneridae</taxon>
        <taxon>Pentapetalae</taxon>
        <taxon>rosids</taxon>
        <taxon>fabids</taxon>
        <taxon>Fabales</taxon>
        <taxon>Fabaceae</taxon>
        <taxon>Papilionoideae</taxon>
        <taxon>50 kb inversion clade</taxon>
        <taxon>NPAAA clade</taxon>
        <taxon>indigoferoid/millettioid clade</taxon>
        <taxon>Phaseoleae</taxon>
        <taxon>Mucuna</taxon>
    </lineage>
</organism>
<gene>
    <name evidence="1" type="ORF">CR513_33942</name>
</gene>
<protein>
    <recommendedName>
        <fullName evidence="3">Copia protein</fullName>
    </recommendedName>
</protein>
<accession>A0A371G312</accession>
<keyword evidence="2" id="KW-1185">Reference proteome</keyword>
<dbReference type="EMBL" id="QJKJ01006907">
    <property type="protein sequence ID" value="RDX84940.1"/>
    <property type="molecule type" value="Genomic_DNA"/>
</dbReference>
<evidence type="ECO:0000313" key="1">
    <source>
        <dbReference type="EMBL" id="RDX84940.1"/>
    </source>
</evidence>